<reference evidence="3" key="1">
    <citation type="journal article" date="2019" name="Int. J. Syst. Evol. Microbiol.">
        <title>The Global Catalogue of Microorganisms (GCM) 10K type strain sequencing project: providing services to taxonomists for standard genome sequencing and annotation.</title>
        <authorList>
            <consortium name="The Broad Institute Genomics Platform"/>
            <consortium name="The Broad Institute Genome Sequencing Center for Infectious Disease"/>
            <person name="Wu L."/>
            <person name="Ma J."/>
        </authorList>
    </citation>
    <scope>NUCLEOTIDE SEQUENCE [LARGE SCALE GENOMIC DNA]</scope>
    <source>
        <strain evidence="3">WYCCWR 13023</strain>
    </source>
</reference>
<dbReference type="Pfam" id="PF00583">
    <property type="entry name" value="Acetyltransf_1"/>
    <property type="match status" value="1"/>
</dbReference>
<evidence type="ECO:0000313" key="2">
    <source>
        <dbReference type="EMBL" id="MFC4748013.1"/>
    </source>
</evidence>
<dbReference type="RefSeq" id="WP_213258008.1">
    <property type="nucleotide sequence ID" value="NZ_JAGYWA010000004.1"/>
</dbReference>
<dbReference type="InterPro" id="IPR016181">
    <property type="entry name" value="Acyl_CoA_acyltransferase"/>
</dbReference>
<dbReference type="Gene3D" id="3.40.630.30">
    <property type="match status" value="1"/>
</dbReference>
<feature type="domain" description="N-acetyltransferase" evidence="1">
    <location>
        <begin position="1"/>
        <end position="135"/>
    </location>
</feature>
<name>A0ABV9PDC3_9FLAO</name>
<dbReference type="CDD" id="cd04301">
    <property type="entry name" value="NAT_SF"/>
    <property type="match status" value="1"/>
</dbReference>
<comment type="caution">
    <text evidence="2">The sequence shown here is derived from an EMBL/GenBank/DDBJ whole genome shotgun (WGS) entry which is preliminary data.</text>
</comment>
<evidence type="ECO:0000313" key="3">
    <source>
        <dbReference type="Proteomes" id="UP001595935"/>
    </source>
</evidence>
<dbReference type="SUPFAM" id="SSF55729">
    <property type="entry name" value="Acyl-CoA N-acyltransferases (Nat)"/>
    <property type="match status" value="1"/>
</dbReference>
<gene>
    <name evidence="2" type="ORF">ACFO5S_11180</name>
</gene>
<dbReference type="EMBL" id="JBHSGV010000004">
    <property type="protein sequence ID" value="MFC4748013.1"/>
    <property type="molecule type" value="Genomic_DNA"/>
</dbReference>
<dbReference type="Proteomes" id="UP001595935">
    <property type="component" value="Unassembled WGS sequence"/>
</dbReference>
<accession>A0ABV9PDC3</accession>
<dbReference type="PROSITE" id="PS51186">
    <property type="entry name" value="GNAT"/>
    <property type="match status" value="1"/>
</dbReference>
<dbReference type="InterPro" id="IPR000182">
    <property type="entry name" value="GNAT_dom"/>
</dbReference>
<sequence length="136" mass="16151">MKIIAIKPSQTWQIRHEVMWPDQPFEFVQLKEDDLGFHFGVFDEDKLVSIVSCFFNDDEMQFRKLATLEEYQGKGIASELLKYIFNFAKDKNISKIWCNARSNKKSFYEKFGMIDTHKSFSKEGQEFTIMEILLEK</sequence>
<proteinExistence type="predicted"/>
<protein>
    <submittedName>
        <fullName evidence="2">GNAT family N-acetyltransferase</fullName>
    </submittedName>
</protein>
<keyword evidence="3" id="KW-1185">Reference proteome</keyword>
<organism evidence="2 3">
    <name type="scientific">Flavobacterium branchiicola</name>
    <dbReference type="NCBI Taxonomy" id="1114875"/>
    <lineage>
        <taxon>Bacteria</taxon>
        <taxon>Pseudomonadati</taxon>
        <taxon>Bacteroidota</taxon>
        <taxon>Flavobacteriia</taxon>
        <taxon>Flavobacteriales</taxon>
        <taxon>Flavobacteriaceae</taxon>
        <taxon>Flavobacterium</taxon>
    </lineage>
</organism>
<evidence type="ECO:0000259" key="1">
    <source>
        <dbReference type="PROSITE" id="PS51186"/>
    </source>
</evidence>